<dbReference type="STRING" id="1850252.LPB136_11030"/>
<dbReference type="Proteomes" id="UP000181898">
    <property type="component" value="Chromosome"/>
</dbReference>
<keyword evidence="1" id="KW-0472">Membrane</keyword>
<keyword evidence="1" id="KW-1133">Transmembrane helix</keyword>
<proteinExistence type="predicted"/>
<keyword evidence="3" id="KW-1185">Reference proteome</keyword>
<protein>
    <recommendedName>
        <fullName evidence="4">Lipoprotein</fullName>
    </recommendedName>
</protein>
<reference evidence="2 3" key="1">
    <citation type="submission" date="2016-11" db="EMBL/GenBank/DDBJ databases">
        <title>Tenacibaculum sp. LPB0136, isolated from marine environment.</title>
        <authorList>
            <person name="Kim E."/>
            <person name="Yi H."/>
        </authorList>
    </citation>
    <scope>NUCLEOTIDE SEQUENCE [LARGE SCALE GENOMIC DNA]</scope>
    <source>
        <strain evidence="2 3">LPB0136</strain>
    </source>
</reference>
<evidence type="ECO:0000256" key="1">
    <source>
        <dbReference type="SAM" id="Phobius"/>
    </source>
</evidence>
<keyword evidence="1" id="KW-0812">Transmembrane</keyword>
<dbReference type="KEGG" id="ten:LPB136_11030"/>
<organism evidence="2 3">
    <name type="scientific">Tenacibaculum todarodis</name>
    <dbReference type="NCBI Taxonomy" id="1850252"/>
    <lineage>
        <taxon>Bacteria</taxon>
        <taxon>Pseudomonadati</taxon>
        <taxon>Bacteroidota</taxon>
        <taxon>Flavobacteriia</taxon>
        <taxon>Flavobacteriales</taxon>
        <taxon>Flavobacteriaceae</taxon>
        <taxon>Tenacibaculum</taxon>
    </lineage>
</organism>
<name>A0A1L3JL45_9FLAO</name>
<dbReference type="AlphaFoldDB" id="A0A1L3JL45"/>
<feature type="transmembrane region" description="Helical" evidence="1">
    <location>
        <begin position="12"/>
        <end position="31"/>
    </location>
</feature>
<gene>
    <name evidence="2" type="ORF">LPB136_11030</name>
</gene>
<dbReference type="RefSeq" id="WP_072556389.1">
    <property type="nucleotide sequence ID" value="NZ_CP018155.1"/>
</dbReference>
<evidence type="ECO:0000313" key="2">
    <source>
        <dbReference type="EMBL" id="APG65865.1"/>
    </source>
</evidence>
<dbReference type="EMBL" id="CP018155">
    <property type="protein sequence ID" value="APG65865.1"/>
    <property type="molecule type" value="Genomic_DNA"/>
</dbReference>
<evidence type="ECO:0000313" key="3">
    <source>
        <dbReference type="Proteomes" id="UP000181898"/>
    </source>
</evidence>
<dbReference type="PROSITE" id="PS51257">
    <property type="entry name" value="PROKAR_LIPOPROTEIN"/>
    <property type="match status" value="1"/>
</dbReference>
<accession>A0A1L3JL45</accession>
<evidence type="ECO:0008006" key="4">
    <source>
        <dbReference type="Google" id="ProtNLM"/>
    </source>
</evidence>
<sequence length="140" mass="16276">MNEKLDLGLKALNVNKIIVFFLITFIISCVTKRPDIVNKTYKLRKYKSKSGFTKIVINAYDNETLELIPANVEINDLFFKIKYENNKFIPLEIITNPNSQLNIEVSSIMRHTVNINSFIIKKSDSIIINTYLKKDNRPLH</sequence>